<organism evidence="3 4">
    <name type="scientific">Marasmius oreades</name>
    <name type="common">fairy-ring Marasmius</name>
    <dbReference type="NCBI Taxonomy" id="181124"/>
    <lineage>
        <taxon>Eukaryota</taxon>
        <taxon>Fungi</taxon>
        <taxon>Dikarya</taxon>
        <taxon>Basidiomycota</taxon>
        <taxon>Agaricomycotina</taxon>
        <taxon>Agaricomycetes</taxon>
        <taxon>Agaricomycetidae</taxon>
        <taxon>Agaricales</taxon>
        <taxon>Marasmiineae</taxon>
        <taxon>Marasmiaceae</taxon>
        <taxon>Marasmius</taxon>
    </lineage>
</organism>
<feature type="compositionally biased region" description="Basic and acidic residues" evidence="1">
    <location>
        <begin position="207"/>
        <end position="226"/>
    </location>
</feature>
<proteinExistence type="predicted"/>
<keyword evidence="2" id="KW-0812">Transmembrane</keyword>
<feature type="region of interest" description="Disordered" evidence="1">
    <location>
        <begin position="200"/>
        <end position="250"/>
    </location>
</feature>
<dbReference type="Proteomes" id="UP001049176">
    <property type="component" value="Chromosome 6"/>
</dbReference>
<dbReference type="RefSeq" id="XP_043008015.1">
    <property type="nucleotide sequence ID" value="XM_043155544.1"/>
</dbReference>
<dbReference type="EMBL" id="CM032186">
    <property type="protein sequence ID" value="KAG7091545.1"/>
    <property type="molecule type" value="Genomic_DNA"/>
</dbReference>
<dbReference type="CDD" id="cd12087">
    <property type="entry name" value="TM_EGFR-like"/>
    <property type="match status" value="1"/>
</dbReference>
<reference evidence="3" key="1">
    <citation type="journal article" date="2021" name="Genome Biol. Evol.">
        <title>The assembled and annotated genome of the fairy-ring fungus Marasmius oreades.</title>
        <authorList>
            <person name="Hiltunen M."/>
            <person name="Ament-Velasquez S.L."/>
            <person name="Johannesson H."/>
        </authorList>
    </citation>
    <scope>NUCLEOTIDE SEQUENCE</scope>
    <source>
        <strain evidence="3">03SP1</strain>
    </source>
</reference>
<comment type="caution">
    <text evidence="3">The sequence shown here is derived from an EMBL/GenBank/DDBJ whole genome shotgun (WGS) entry which is preliminary data.</text>
</comment>
<feature type="region of interest" description="Disordered" evidence="1">
    <location>
        <begin position="262"/>
        <end position="285"/>
    </location>
</feature>
<feature type="compositionally biased region" description="Polar residues" evidence="1">
    <location>
        <begin position="229"/>
        <end position="242"/>
    </location>
</feature>
<evidence type="ECO:0000256" key="1">
    <source>
        <dbReference type="SAM" id="MobiDB-lite"/>
    </source>
</evidence>
<protein>
    <submittedName>
        <fullName evidence="3">Uncharacterized protein</fullName>
    </submittedName>
</protein>
<dbReference type="KEGG" id="more:E1B28_010574"/>
<sequence>MATISQNASIVELLRDTVTGSMYSKAWHDDNGINSRGDDKVGDWYTIRAFSAVYHRNVTDPDLRSQIREYLGVQYNALLDFARVPGSDIYGDSWTVAPGPGFVVDSSKQTAALPVLISAISLRNETNTTDNDLPTSTSTTSTTTTPSIKSSSTSGKSHLTTGAIAGTVVGGTTFLIGAGIGIWILLRRRRHLKKHLHSVTPYPIGTRDNKNPESRMRKISRPDLAKRQMITQHQSSQPSNQARTERTELSTEQLLRLLSSRLEAGRSEVGEMPPEYTSESSEWAR</sequence>
<dbReference type="AlphaFoldDB" id="A0A9P7RXJ3"/>
<dbReference type="OrthoDB" id="3068171at2759"/>
<feature type="region of interest" description="Disordered" evidence="1">
    <location>
        <begin position="127"/>
        <end position="159"/>
    </location>
</feature>
<evidence type="ECO:0000313" key="3">
    <source>
        <dbReference type="EMBL" id="KAG7091545.1"/>
    </source>
</evidence>
<keyword evidence="2" id="KW-1133">Transmembrane helix</keyword>
<evidence type="ECO:0000256" key="2">
    <source>
        <dbReference type="SAM" id="Phobius"/>
    </source>
</evidence>
<feature type="transmembrane region" description="Helical" evidence="2">
    <location>
        <begin position="163"/>
        <end position="186"/>
    </location>
</feature>
<gene>
    <name evidence="3" type="ORF">E1B28_010574</name>
</gene>
<evidence type="ECO:0000313" key="4">
    <source>
        <dbReference type="Proteomes" id="UP001049176"/>
    </source>
</evidence>
<keyword evidence="4" id="KW-1185">Reference proteome</keyword>
<dbReference type="GeneID" id="66079650"/>
<name>A0A9P7RXJ3_9AGAR</name>
<keyword evidence="2" id="KW-0472">Membrane</keyword>
<accession>A0A9P7RXJ3</accession>